<comment type="function">
    <text evidence="8">Calcium-binding protein that interacts with newly synthesized monoglucosylated glycoproteins in the endoplasmic reticulum. It may act in assisting protein assembly and/or in the retention within the ER of unassembled protein subunits. It seems to play a major role in the quality control apparatus of the ER by the retention of incorrectly folded proteins. Required for embryogenesis and larval development under heat and ER stress conditions. May be important for germ cell development. Involved in neuronal necrotic cell death.</text>
</comment>
<feature type="transmembrane region" description="Helical" evidence="10">
    <location>
        <begin position="482"/>
        <end position="503"/>
    </location>
</feature>
<keyword evidence="6 10" id="KW-0472">Membrane</keyword>
<keyword evidence="7 10" id="KW-0143">Chaperone</keyword>
<evidence type="ECO:0000313" key="13">
    <source>
        <dbReference type="Proteomes" id="UP000271974"/>
    </source>
</evidence>
<dbReference type="STRING" id="188477.A0A3S0ZJ84"/>
<comment type="caution">
    <text evidence="12">The sequence shown here is derived from an EMBL/GenBank/DDBJ whole genome shotgun (WGS) entry which is preliminary data.</text>
</comment>
<dbReference type="GO" id="GO:0006457">
    <property type="term" value="P:protein folding"/>
    <property type="evidence" value="ECO:0007669"/>
    <property type="project" value="InterPro"/>
</dbReference>
<keyword evidence="10" id="KW-0732">Signal</keyword>
<dbReference type="FunFam" id="2.60.120.200:FF:000011">
    <property type="entry name" value="Probable calnexin"/>
    <property type="match status" value="1"/>
</dbReference>
<keyword evidence="9" id="KW-1015">Disulfide bond</keyword>
<proteinExistence type="inferred from homology"/>
<dbReference type="AlphaFoldDB" id="A0A3S0ZJ84"/>
<dbReference type="Pfam" id="PF00262">
    <property type="entry name" value="Calreticulin"/>
    <property type="match status" value="1"/>
</dbReference>
<dbReference type="EMBL" id="RQTK01000404">
    <property type="protein sequence ID" value="RUS80226.1"/>
    <property type="molecule type" value="Genomic_DNA"/>
</dbReference>
<dbReference type="Proteomes" id="UP000271974">
    <property type="component" value="Unassembled WGS sequence"/>
</dbReference>
<keyword evidence="4 10" id="KW-0256">Endoplasmic reticulum</keyword>
<evidence type="ECO:0000256" key="3">
    <source>
        <dbReference type="ARBA" id="ARBA00022692"/>
    </source>
</evidence>
<feature type="region of interest" description="Disordered" evidence="11">
    <location>
        <begin position="261"/>
        <end position="319"/>
    </location>
</feature>
<feature type="non-terminal residue" evidence="12">
    <location>
        <position position="570"/>
    </location>
</feature>
<feature type="compositionally biased region" description="Basic and acidic residues" evidence="11">
    <location>
        <begin position="513"/>
        <end position="523"/>
    </location>
</feature>
<dbReference type="Gene3D" id="2.60.120.200">
    <property type="match status" value="1"/>
</dbReference>
<dbReference type="GO" id="GO:0051082">
    <property type="term" value="F:unfolded protein binding"/>
    <property type="evidence" value="ECO:0007669"/>
    <property type="project" value="InterPro"/>
</dbReference>
<protein>
    <recommendedName>
        <fullName evidence="14">Calnexin</fullName>
    </recommendedName>
</protein>
<sequence length="570" mass="64614">MNIKLIFLCAVALMVMAPAFSHADDNFANVDDEDDIEDGTIETEEEEEILVPKAEYQRPIPSGDTHFHEPFDTRAEFLKRWVQSQAKKDGAEDSVAKYDGVWDISEPKDSLIRNDLGLILKSKAKHHAIAAKLDKPFHFNGKPFIVQYEVKFENGMDCGGAYIKLLTKTDDLNLKMLTDKTPYTIMFGPDKCGNDHKLHFIFRHKHPKTGEFEEKHAERPSAKLDTYFTDRKTHLYTLIVNPDNSYEVKVDNSVVSSGNLLENFSPPVNPPKEIEDPNDKKPADWDEREKIPDPDATKPDDWDESEPATIVDEDAVMPDGWLEDEEVYIPDASATKPDDWDDEMDGEWEAPRVDNPACQNAPGCGPWEKPSIPNPKYKGAWKPPVIDNPNYKGQWAPRRIPNPNYFEDSTPYKMTPIGAVGLELWSMTDNIVFDNFIIADNLSVVEDFAAITWEMKNLQERAADSAGSWWYALKSSAEEQPWLWAVYLVVLLLPVVLLSVWLCPRAGPVKPEDIDAHKKKFDDPSPDDTIEEEEEEEDSAPKEKEEEEEKDTKAGGDGAQDETEEADGEK</sequence>
<dbReference type="InterPro" id="IPR009033">
    <property type="entry name" value="Calreticulin/calnexin_P_dom_sf"/>
</dbReference>
<dbReference type="SUPFAM" id="SSF63887">
    <property type="entry name" value="P-domain of calnexin/calreticulin"/>
    <property type="match status" value="1"/>
</dbReference>
<dbReference type="FunFam" id="2.10.250.10:FF:000001">
    <property type="entry name" value="Calnexin homolog"/>
    <property type="match status" value="1"/>
</dbReference>
<reference evidence="12 13" key="1">
    <citation type="submission" date="2019-01" db="EMBL/GenBank/DDBJ databases">
        <title>A draft genome assembly of the solar-powered sea slug Elysia chlorotica.</title>
        <authorList>
            <person name="Cai H."/>
            <person name="Li Q."/>
            <person name="Fang X."/>
            <person name="Li J."/>
            <person name="Curtis N.E."/>
            <person name="Altenburger A."/>
            <person name="Shibata T."/>
            <person name="Feng M."/>
            <person name="Maeda T."/>
            <person name="Schwartz J.A."/>
            <person name="Shigenobu S."/>
            <person name="Lundholm N."/>
            <person name="Nishiyama T."/>
            <person name="Yang H."/>
            <person name="Hasebe M."/>
            <person name="Li S."/>
            <person name="Pierce S.K."/>
            <person name="Wang J."/>
        </authorList>
    </citation>
    <scope>NUCLEOTIDE SEQUENCE [LARGE SCALE GENOMIC DNA]</scope>
    <source>
        <strain evidence="12">EC2010</strain>
        <tissue evidence="12">Whole organism of an adult</tissue>
    </source>
</reference>
<comment type="subcellular location">
    <subcellularLocation>
        <location evidence="1">Endoplasmic reticulum membrane</location>
        <topology evidence="1">Single-pass type I membrane protein</topology>
    </subcellularLocation>
</comment>
<dbReference type="Gene3D" id="2.10.250.10">
    <property type="entry name" value="Calreticulin/calnexin, P domain"/>
    <property type="match status" value="1"/>
</dbReference>
<feature type="disulfide bond" evidence="9">
    <location>
        <begin position="158"/>
        <end position="192"/>
    </location>
</feature>
<dbReference type="PANTHER" id="PTHR11073">
    <property type="entry name" value="CALRETICULIN AND CALNEXIN"/>
    <property type="match status" value="1"/>
</dbReference>
<evidence type="ECO:0000256" key="9">
    <source>
        <dbReference type="PIRSR" id="PIRSR601580-3"/>
    </source>
</evidence>
<dbReference type="InterPro" id="IPR001580">
    <property type="entry name" value="Calret/calnex"/>
</dbReference>
<dbReference type="PROSITE" id="PS00805">
    <property type="entry name" value="CALRETICULIN_REPEAT"/>
    <property type="match status" value="1"/>
</dbReference>
<comment type="similarity">
    <text evidence="2 10">Belongs to the calreticulin family.</text>
</comment>
<dbReference type="InterPro" id="IPR018124">
    <property type="entry name" value="Calret/calnex_CS"/>
</dbReference>
<feature type="chain" id="PRO_5018378139" description="Calnexin" evidence="10">
    <location>
        <begin position="24"/>
        <end position="570"/>
    </location>
</feature>
<dbReference type="GO" id="GO:0005789">
    <property type="term" value="C:endoplasmic reticulum membrane"/>
    <property type="evidence" value="ECO:0007669"/>
    <property type="project" value="UniProtKB-SubCell"/>
</dbReference>
<keyword evidence="5 10" id="KW-1133">Transmembrane helix</keyword>
<feature type="compositionally biased region" description="Acidic residues" evidence="11">
    <location>
        <begin position="559"/>
        <end position="570"/>
    </location>
</feature>
<feature type="compositionally biased region" description="Acidic residues" evidence="11">
    <location>
        <begin position="301"/>
        <end position="319"/>
    </location>
</feature>
<evidence type="ECO:0000256" key="1">
    <source>
        <dbReference type="ARBA" id="ARBA00004115"/>
    </source>
</evidence>
<gene>
    <name evidence="12" type="ORF">EGW08_012022</name>
</gene>
<dbReference type="OrthoDB" id="1938156at2759"/>
<feature type="compositionally biased region" description="Acidic residues" evidence="11">
    <location>
        <begin position="524"/>
        <end position="538"/>
    </location>
</feature>
<evidence type="ECO:0008006" key="14">
    <source>
        <dbReference type="Google" id="ProtNLM"/>
    </source>
</evidence>
<dbReference type="GO" id="GO:0036503">
    <property type="term" value="P:ERAD pathway"/>
    <property type="evidence" value="ECO:0007669"/>
    <property type="project" value="TreeGrafter"/>
</dbReference>
<evidence type="ECO:0000256" key="2">
    <source>
        <dbReference type="ARBA" id="ARBA00010983"/>
    </source>
</evidence>
<dbReference type="PROSITE" id="PS00804">
    <property type="entry name" value="CALRETICULIN_2"/>
    <property type="match status" value="1"/>
</dbReference>
<keyword evidence="3 10" id="KW-0812">Transmembrane</keyword>
<dbReference type="InterPro" id="IPR013320">
    <property type="entry name" value="ConA-like_dom_sf"/>
</dbReference>
<dbReference type="SUPFAM" id="SSF49899">
    <property type="entry name" value="Concanavalin A-like lectins/glucanases"/>
    <property type="match status" value="1"/>
</dbReference>
<dbReference type="PRINTS" id="PR00626">
    <property type="entry name" value="CALRETICULIN"/>
</dbReference>
<feature type="region of interest" description="Disordered" evidence="11">
    <location>
        <begin position="513"/>
        <end position="570"/>
    </location>
</feature>
<evidence type="ECO:0000256" key="7">
    <source>
        <dbReference type="ARBA" id="ARBA00023186"/>
    </source>
</evidence>
<dbReference type="PROSITE" id="PS00803">
    <property type="entry name" value="CALRETICULIN_1"/>
    <property type="match status" value="1"/>
</dbReference>
<name>A0A3S0ZJ84_ELYCH</name>
<evidence type="ECO:0000256" key="11">
    <source>
        <dbReference type="SAM" id="MobiDB-lite"/>
    </source>
</evidence>
<feature type="compositionally biased region" description="Basic and acidic residues" evidence="11">
    <location>
        <begin position="272"/>
        <end position="300"/>
    </location>
</feature>
<dbReference type="GO" id="GO:0005509">
    <property type="term" value="F:calcium ion binding"/>
    <property type="evidence" value="ECO:0007669"/>
    <property type="project" value="InterPro"/>
</dbReference>
<organism evidence="12 13">
    <name type="scientific">Elysia chlorotica</name>
    <name type="common">Eastern emerald elysia</name>
    <name type="synonym">Sea slug</name>
    <dbReference type="NCBI Taxonomy" id="188477"/>
    <lineage>
        <taxon>Eukaryota</taxon>
        <taxon>Metazoa</taxon>
        <taxon>Spiralia</taxon>
        <taxon>Lophotrochozoa</taxon>
        <taxon>Mollusca</taxon>
        <taxon>Gastropoda</taxon>
        <taxon>Heterobranchia</taxon>
        <taxon>Euthyneura</taxon>
        <taxon>Panpulmonata</taxon>
        <taxon>Sacoglossa</taxon>
        <taxon>Placobranchoidea</taxon>
        <taxon>Plakobranchidae</taxon>
        <taxon>Elysia</taxon>
    </lineage>
</organism>
<evidence type="ECO:0000256" key="4">
    <source>
        <dbReference type="ARBA" id="ARBA00022824"/>
    </source>
</evidence>
<evidence type="ECO:0000256" key="10">
    <source>
        <dbReference type="RuleBase" id="RU362126"/>
    </source>
</evidence>
<evidence type="ECO:0000256" key="5">
    <source>
        <dbReference type="ARBA" id="ARBA00022989"/>
    </source>
</evidence>
<keyword evidence="13" id="KW-1185">Reference proteome</keyword>
<feature type="signal peptide" evidence="10">
    <location>
        <begin position="1"/>
        <end position="23"/>
    </location>
</feature>
<accession>A0A3S0ZJ84</accession>
<evidence type="ECO:0000256" key="6">
    <source>
        <dbReference type="ARBA" id="ARBA00023136"/>
    </source>
</evidence>
<dbReference type="PANTHER" id="PTHR11073:SF1">
    <property type="entry name" value="CALNEXIN 14D-RELATED"/>
    <property type="match status" value="1"/>
</dbReference>
<evidence type="ECO:0000256" key="8">
    <source>
        <dbReference type="ARBA" id="ARBA00053392"/>
    </source>
</evidence>
<feature type="compositionally biased region" description="Basic and acidic residues" evidence="11">
    <location>
        <begin position="539"/>
        <end position="554"/>
    </location>
</feature>
<evidence type="ECO:0000313" key="12">
    <source>
        <dbReference type="EMBL" id="RUS80226.1"/>
    </source>
</evidence>